<evidence type="ECO:0000313" key="3">
    <source>
        <dbReference type="Proteomes" id="UP000095143"/>
    </source>
</evidence>
<comment type="caution">
    <text evidence="2">The sequence shown here is derived from an EMBL/GenBank/DDBJ whole genome shotgun (WGS) entry which is preliminary data.</text>
</comment>
<protein>
    <submittedName>
        <fullName evidence="2">Uncharacterized protein</fullName>
    </submittedName>
</protein>
<gene>
    <name evidence="2" type="ORF">BBI10_24180</name>
</gene>
<reference evidence="2 3" key="1">
    <citation type="submission" date="2016-08" db="EMBL/GenBank/DDBJ databases">
        <title>Whole genome sequence of Pseudomonas graminis strain UASWS1507, a potential biological control agent for agriculture.</title>
        <authorList>
            <person name="Crovadore J."/>
            <person name="Calmin G."/>
            <person name="Chablais R."/>
            <person name="Cochard B."/>
            <person name="Lefort F."/>
        </authorList>
    </citation>
    <scope>NUCLEOTIDE SEQUENCE [LARGE SCALE GENOMIC DNA]</scope>
    <source>
        <strain evidence="2 3">UASWS1507</strain>
    </source>
</reference>
<accession>A0A1C2D9F0</accession>
<evidence type="ECO:0000313" key="2">
    <source>
        <dbReference type="EMBL" id="OCX11293.1"/>
    </source>
</evidence>
<keyword evidence="1" id="KW-0472">Membrane</keyword>
<dbReference type="AlphaFoldDB" id="A0A1C2D9F0"/>
<keyword evidence="1" id="KW-1133">Transmembrane helix</keyword>
<dbReference type="EMBL" id="MDEN01000069">
    <property type="protein sequence ID" value="OCX11293.1"/>
    <property type="molecule type" value="Genomic_DNA"/>
</dbReference>
<evidence type="ECO:0000256" key="1">
    <source>
        <dbReference type="SAM" id="Phobius"/>
    </source>
</evidence>
<sequence>MAVPDTGGVPVMAVAIGTVEGVGTMAGVAITVAATAIVHRPQVRDPAAAMAPAQAAVGMAILAAVVAAARVPALAPGEAATEETAASAVAATADRAAATAESQQNGAPRSAVFYGMNLTVEVYHLTLPRLKPVLLKGTDLFTTLHRKLICPRLLKIK</sequence>
<dbReference type="Proteomes" id="UP000095143">
    <property type="component" value="Unassembled WGS sequence"/>
</dbReference>
<organism evidence="2 3">
    <name type="scientific">Pseudomonas graminis</name>
    <dbReference type="NCBI Taxonomy" id="158627"/>
    <lineage>
        <taxon>Bacteria</taxon>
        <taxon>Pseudomonadati</taxon>
        <taxon>Pseudomonadota</taxon>
        <taxon>Gammaproteobacteria</taxon>
        <taxon>Pseudomonadales</taxon>
        <taxon>Pseudomonadaceae</taxon>
        <taxon>Pseudomonas</taxon>
    </lineage>
</organism>
<feature type="transmembrane region" description="Helical" evidence="1">
    <location>
        <begin position="12"/>
        <end position="38"/>
    </location>
</feature>
<proteinExistence type="predicted"/>
<keyword evidence="1" id="KW-0812">Transmembrane</keyword>
<name>A0A1C2D9F0_9PSED</name>